<dbReference type="PANTHER" id="PTHR36089:SF1">
    <property type="entry name" value="CHITIN SYNTHASE 3 COMPLEX PROTEIN CSI2-RELATED"/>
    <property type="match status" value="1"/>
</dbReference>
<dbReference type="RefSeq" id="XP_031874020.1">
    <property type="nucleotide sequence ID" value="XM_032009966.1"/>
</dbReference>
<feature type="compositionally biased region" description="Low complexity" evidence="1">
    <location>
        <begin position="111"/>
        <end position="126"/>
    </location>
</feature>
<feature type="chain" id="PRO_5016961810" description="CSI2 protein" evidence="3">
    <location>
        <begin position="24"/>
        <end position="392"/>
    </location>
</feature>
<dbReference type="Proteomes" id="UP000254866">
    <property type="component" value="Unassembled WGS sequence"/>
</dbReference>
<feature type="compositionally biased region" description="Polar residues" evidence="1">
    <location>
        <begin position="342"/>
        <end position="353"/>
    </location>
</feature>
<evidence type="ECO:0000256" key="2">
    <source>
        <dbReference type="SAM" id="Phobius"/>
    </source>
</evidence>
<feature type="region of interest" description="Disordered" evidence="1">
    <location>
        <begin position="26"/>
        <end position="126"/>
    </location>
</feature>
<feature type="compositionally biased region" description="Low complexity" evidence="1">
    <location>
        <begin position="88"/>
        <end position="97"/>
    </location>
</feature>
<protein>
    <recommendedName>
        <fullName evidence="6">CSI2 protein</fullName>
    </recommendedName>
</protein>
<organism evidence="4 5">
    <name type="scientific">Venustampulla echinocandica</name>
    <dbReference type="NCBI Taxonomy" id="2656787"/>
    <lineage>
        <taxon>Eukaryota</taxon>
        <taxon>Fungi</taxon>
        <taxon>Dikarya</taxon>
        <taxon>Ascomycota</taxon>
        <taxon>Pezizomycotina</taxon>
        <taxon>Leotiomycetes</taxon>
        <taxon>Helotiales</taxon>
        <taxon>Pleuroascaceae</taxon>
        <taxon>Venustampulla</taxon>
    </lineage>
</organism>
<feature type="compositionally biased region" description="Basic and acidic residues" evidence="1">
    <location>
        <begin position="55"/>
        <end position="74"/>
    </location>
</feature>
<accession>A0A370U0R4</accession>
<dbReference type="GO" id="GO:0000324">
    <property type="term" value="C:fungal-type vacuole"/>
    <property type="evidence" value="ECO:0007669"/>
    <property type="project" value="TreeGrafter"/>
</dbReference>
<keyword evidence="3" id="KW-0732">Signal</keyword>
<keyword evidence="2" id="KW-1133">Transmembrane helix</keyword>
<proteinExistence type="predicted"/>
<feature type="compositionally biased region" description="Polar residues" evidence="1">
    <location>
        <begin position="42"/>
        <end position="54"/>
    </location>
</feature>
<dbReference type="OrthoDB" id="4065319at2759"/>
<evidence type="ECO:0000256" key="1">
    <source>
        <dbReference type="SAM" id="MobiDB-lite"/>
    </source>
</evidence>
<feature type="region of interest" description="Disordered" evidence="1">
    <location>
        <begin position="230"/>
        <end position="253"/>
    </location>
</feature>
<dbReference type="PANTHER" id="PTHR36089">
    <property type="entry name" value="CHITIN SYNTHASE 3 COMPLEX PROTEIN CSI2-RELATED"/>
    <property type="match status" value="1"/>
</dbReference>
<name>A0A370U0R4_9HELO</name>
<comment type="caution">
    <text evidence="4">The sequence shown here is derived from an EMBL/GenBank/DDBJ whole genome shotgun (WGS) entry which is preliminary data.</text>
</comment>
<evidence type="ECO:0008006" key="6">
    <source>
        <dbReference type="Google" id="ProtNLM"/>
    </source>
</evidence>
<evidence type="ECO:0000313" key="4">
    <source>
        <dbReference type="EMBL" id="RDL41364.1"/>
    </source>
</evidence>
<gene>
    <name evidence="4" type="ORF">BP5553_01343</name>
</gene>
<dbReference type="AlphaFoldDB" id="A0A370U0R4"/>
<dbReference type="InterPro" id="IPR051009">
    <property type="entry name" value="PRM"/>
</dbReference>
<keyword evidence="2" id="KW-0812">Transmembrane</keyword>
<evidence type="ECO:0000256" key="3">
    <source>
        <dbReference type="SAM" id="SignalP"/>
    </source>
</evidence>
<feature type="compositionally biased region" description="Polar residues" evidence="1">
    <location>
        <begin position="98"/>
        <end position="108"/>
    </location>
</feature>
<keyword evidence="5" id="KW-1185">Reference proteome</keyword>
<feature type="signal peptide" evidence="3">
    <location>
        <begin position="1"/>
        <end position="23"/>
    </location>
</feature>
<sequence>MRFLRSPLLAAVAVSLLAMTASAADTPLPNLSTDVDTKADPTPTNKAPSTNKAPETSKDATDKAETTKAPDTKKASNTAAPKTDEKTTATTDKPTTAVITGSETQATDTKPIPTITGDETTGTDGGPLPTNMPKLEGAFTIVPASVPPTHDAPYMQASTLPEGTVFIAVGAILGFMAMSVLLWRGLVAWSLHRSVKRAAQQQNMSDTKALFSTPAAPFYKDYHDRESTISLSGLGHRPRKGNRPPTSNGPAPTSSLFFSPTAGAAAAGGLANQGNRGSAYLPAGYYAAGAASPGNAQSHVSIGQGPAISMSNLGPGAPGYARRSMVNPSPPDSPSLLGNRGNMASSSTLNLTSGYGGDQRAPSAVLDDLFDAEGAPPVPGHQRVPSGGHHRY</sequence>
<feature type="transmembrane region" description="Helical" evidence="2">
    <location>
        <begin position="165"/>
        <end position="187"/>
    </location>
</feature>
<evidence type="ECO:0000313" key="5">
    <source>
        <dbReference type="Proteomes" id="UP000254866"/>
    </source>
</evidence>
<dbReference type="GeneID" id="43594192"/>
<dbReference type="EMBL" id="NPIC01000001">
    <property type="protein sequence ID" value="RDL41364.1"/>
    <property type="molecule type" value="Genomic_DNA"/>
</dbReference>
<keyword evidence="2" id="KW-0472">Membrane</keyword>
<feature type="compositionally biased region" description="Polar residues" evidence="1">
    <location>
        <begin position="244"/>
        <end position="253"/>
    </location>
</feature>
<feature type="region of interest" description="Disordered" evidence="1">
    <location>
        <begin position="313"/>
        <end position="392"/>
    </location>
</feature>
<reference evidence="4 5" key="1">
    <citation type="journal article" date="2018" name="IMA Fungus">
        <title>IMA Genome-F 9: Draft genome sequence of Annulohypoxylon stygium, Aspergillus mulundensis, Berkeleyomyces basicola (syn. Thielaviopsis basicola), Ceratocystis smalleyi, two Cercospora beticola strains, Coleophoma cylindrospora, Fusarium fracticaudum, Phialophora cf. hyalina, and Morchella septimelata.</title>
        <authorList>
            <person name="Wingfield B.D."/>
            <person name="Bills G.F."/>
            <person name="Dong Y."/>
            <person name="Huang W."/>
            <person name="Nel W.J."/>
            <person name="Swalarsk-Parry B.S."/>
            <person name="Vaghefi N."/>
            <person name="Wilken P.M."/>
            <person name="An Z."/>
            <person name="de Beer Z.W."/>
            <person name="De Vos L."/>
            <person name="Chen L."/>
            <person name="Duong T.A."/>
            <person name="Gao Y."/>
            <person name="Hammerbacher A."/>
            <person name="Kikkert J.R."/>
            <person name="Li Y."/>
            <person name="Li H."/>
            <person name="Li K."/>
            <person name="Li Q."/>
            <person name="Liu X."/>
            <person name="Ma X."/>
            <person name="Naidoo K."/>
            <person name="Pethybridge S.J."/>
            <person name="Sun J."/>
            <person name="Steenkamp E.T."/>
            <person name="van der Nest M.A."/>
            <person name="van Wyk S."/>
            <person name="Wingfield M.J."/>
            <person name="Xiong C."/>
            <person name="Yue Q."/>
            <person name="Zhang X."/>
        </authorList>
    </citation>
    <scope>NUCLEOTIDE SEQUENCE [LARGE SCALE GENOMIC DNA]</scope>
    <source>
        <strain evidence="4 5">BP 5553</strain>
    </source>
</reference>